<organism evidence="4 5">
    <name type="scientific">Mycena chlorophos</name>
    <name type="common">Agaric fungus</name>
    <name type="synonym">Agaricus chlorophos</name>
    <dbReference type="NCBI Taxonomy" id="658473"/>
    <lineage>
        <taxon>Eukaryota</taxon>
        <taxon>Fungi</taxon>
        <taxon>Dikarya</taxon>
        <taxon>Basidiomycota</taxon>
        <taxon>Agaricomycotina</taxon>
        <taxon>Agaricomycetes</taxon>
        <taxon>Agaricomycetidae</taxon>
        <taxon>Agaricales</taxon>
        <taxon>Marasmiineae</taxon>
        <taxon>Mycenaceae</taxon>
        <taxon>Mycena</taxon>
    </lineage>
</organism>
<dbReference type="Pfam" id="PF00583">
    <property type="entry name" value="Acetyltransf_1"/>
    <property type="match status" value="1"/>
</dbReference>
<dbReference type="PROSITE" id="PS51186">
    <property type="entry name" value="GNAT"/>
    <property type="match status" value="1"/>
</dbReference>
<evidence type="ECO:0000313" key="4">
    <source>
        <dbReference type="EMBL" id="GAT54637.1"/>
    </source>
</evidence>
<evidence type="ECO:0000256" key="1">
    <source>
        <dbReference type="ARBA" id="ARBA00022679"/>
    </source>
</evidence>
<name>A0ABQ0LVL9_MYCCL</name>
<evidence type="ECO:0000259" key="3">
    <source>
        <dbReference type="PROSITE" id="PS51186"/>
    </source>
</evidence>
<evidence type="ECO:0000256" key="2">
    <source>
        <dbReference type="ARBA" id="ARBA00023315"/>
    </source>
</evidence>
<dbReference type="PANTHER" id="PTHR43420">
    <property type="entry name" value="ACETYLTRANSFERASE"/>
    <property type="match status" value="1"/>
</dbReference>
<proteinExistence type="predicted"/>
<feature type="domain" description="N-acetyltransferase" evidence="3">
    <location>
        <begin position="37"/>
        <end position="196"/>
    </location>
</feature>
<evidence type="ECO:0000313" key="5">
    <source>
        <dbReference type="Proteomes" id="UP000815677"/>
    </source>
</evidence>
<keyword evidence="5" id="KW-1185">Reference proteome</keyword>
<dbReference type="CDD" id="cd04301">
    <property type="entry name" value="NAT_SF"/>
    <property type="match status" value="1"/>
</dbReference>
<dbReference type="InterPro" id="IPR000182">
    <property type="entry name" value="GNAT_dom"/>
</dbReference>
<dbReference type="InterPro" id="IPR016181">
    <property type="entry name" value="Acyl_CoA_acyltransferase"/>
</dbReference>
<dbReference type="Proteomes" id="UP000815677">
    <property type="component" value="Unassembled WGS sequence"/>
</dbReference>
<gene>
    <name evidence="4" type="ORF">MCHLO_11475</name>
</gene>
<accession>A0ABQ0LVL9</accession>
<dbReference type="SUPFAM" id="SSF55729">
    <property type="entry name" value="Acyl-CoA N-acyltransferases (Nat)"/>
    <property type="match status" value="1"/>
</dbReference>
<protein>
    <submittedName>
        <fullName evidence="4">GNAT family</fullName>
    </submittedName>
</protein>
<dbReference type="Gene3D" id="3.40.630.30">
    <property type="match status" value="1"/>
</dbReference>
<dbReference type="EMBL" id="DF848725">
    <property type="protein sequence ID" value="GAT54637.1"/>
    <property type="molecule type" value="Genomic_DNA"/>
</dbReference>
<reference evidence="4" key="1">
    <citation type="submission" date="2014-09" db="EMBL/GenBank/DDBJ databases">
        <title>Genome sequence of the luminous mushroom Mycena chlorophos for searching fungal bioluminescence genes.</title>
        <authorList>
            <person name="Tanaka Y."/>
            <person name="Kasuga D."/>
            <person name="Oba Y."/>
            <person name="Hase S."/>
            <person name="Sato K."/>
            <person name="Oba Y."/>
            <person name="Sakakibara Y."/>
        </authorList>
    </citation>
    <scope>NUCLEOTIDE SEQUENCE</scope>
</reference>
<dbReference type="InterPro" id="IPR050680">
    <property type="entry name" value="YpeA/RimI_acetyltransf"/>
</dbReference>
<sequence>MYRALFDPTTMTRLAADSYTYSAISKPTPHAELQNYIKIRLLALKSNPEAFGSTHERESQNTLEVWRGRVEHEGRMTFYAALDSESEGTQREGEWVGTASIITPELAVDGGFHLVGMWVHPEHRRRGVGKNLVTKAIAYVRERTEGESDETRRTINLEVHGFNVAAKSMYESLGFRDVLDGKCEDPNRVPMRVVAK</sequence>
<keyword evidence="1" id="KW-0808">Transferase</keyword>
<keyword evidence="2" id="KW-0012">Acyltransferase</keyword>